<evidence type="ECO:0000313" key="2">
    <source>
        <dbReference type="Proteomes" id="UP000194457"/>
    </source>
</evidence>
<proteinExistence type="predicted"/>
<accession>A0A240UPQ0</accession>
<reference evidence="1 2" key="1">
    <citation type="submission" date="2017-05" db="EMBL/GenBank/DDBJ databases">
        <authorList>
            <person name="Song R."/>
            <person name="Chenine A.L."/>
            <person name="Ruprecht R.M."/>
        </authorList>
    </citation>
    <scope>NUCLEOTIDE SEQUENCE [LARGE SCALE GENOMIC DNA]</scope>
    <source>
        <strain evidence="1">SW32</strain>
    </source>
</reference>
<name>A0A240UPQ0_9GAMM</name>
<dbReference type="EMBL" id="CP021358">
    <property type="protein sequence ID" value="ART63095.1"/>
    <property type="molecule type" value="Genomic_DNA"/>
</dbReference>
<gene>
    <name evidence="1" type="ORF">B9H00_08545</name>
</gene>
<dbReference type="AlphaFoldDB" id="A0A240UPQ0"/>
<keyword evidence="2" id="KW-1185">Reference proteome</keyword>
<dbReference type="RefSeq" id="WP_086900305.1">
    <property type="nucleotide sequence ID" value="NZ_CP021358.1"/>
</dbReference>
<organism evidence="1 2">
    <name type="scientific">Kushneria marisflavi</name>
    <dbReference type="NCBI Taxonomy" id="157779"/>
    <lineage>
        <taxon>Bacteria</taxon>
        <taxon>Pseudomonadati</taxon>
        <taxon>Pseudomonadota</taxon>
        <taxon>Gammaproteobacteria</taxon>
        <taxon>Oceanospirillales</taxon>
        <taxon>Halomonadaceae</taxon>
        <taxon>Kushneria</taxon>
    </lineage>
</organism>
<dbReference type="OrthoDB" id="258935at2"/>
<dbReference type="Proteomes" id="UP000194457">
    <property type="component" value="Chromosome"/>
</dbReference>
<sequence length="386" mass="43377">MINTTPPPETHPLVPLEDVDVPAWPERAALKMAALRIRTLLTRSDQRPFIAEDRLDDSVDVFSDMATPAFCAPLLAELDETLASWATNPAPKQWIKPLVLPPCDEQDLLSHWAQRHHHEVLAPPTRDALLIETPELALDLSGDGVLVIPRLEAWFLRHRCGLGLIRKLLTTLAGLKRHCVIGCNSWAWAFLCKAVDVHLILPEPLTFEPFDEPRLRRWLADIARQQTEEGTRFRLSRNGKNIFALNRKGQPRLEYFETLAARSRGIAWVAWHLWQRSLKKASDDADNDLSENDQQTLWVVALEEFSLPGSDDTQALLILQALLIHGSLSAGELERVLPDPGFQGMHHALHRAGFIGERDGCYYCRASAYPAIRDGLATAGFPLDGY</sequence>
<protein>
    <submittedName>
        <fullName evidence="1">Uncharacterized protein</fullName>
    </submittedName>
</protein>
<dbReference type="KEGG" id="kma:B9H00_08545"/>
<evidence type="ECO:0000313" key="1">
    <source>
        <dbReference type="EMBL" id="ART63095.1"/>
    </source>
</evidence>